<sequence>MRKTTFYKSKTTFYKQVFVLPAFVVLAGCQSGSEKAAEVDAQILTKAAEKVASSPQEKARQDAWKTATTLPQALSPAAVDLTAGVKQLLPAQGYLELVSATPQKIEPALVRLPGLWASLKPNYPQVAPGYRIPFEAVVKWKPTGYRPGERVPATIALYSPNGRDSLAGWQVAGANPNVPGAERYTISEIRPNEPVTVRGTLYAFAGQDPSHHPLLVVYPYHHANSLPDARQMVTLPIRP</sequence>
<keyword evidence="2" id="KW-1185">Reference proteome</keyword>
<proteinExistence type="predicted"/>
<evidence type="ECO:0000313" key="2">
    <source>
        <dbReference type="Proteomes" id="UP000779507"/>
    </source>
</evidence>
<comment type="caution">
    <text evidence="1">The sequence shown here is derived from an EMBL/GenBank/DDBJ whole genome shotgun (WGS) entry which is preliminary data.</text>
</comment>
<dbReference type="RefSeq" id="WP_173811728.1">
    <property type="nucleotide sequence ID" value="NZ_JABSNP010000023.1"/>
</dbReference>
<reference evidence="1 2" key="1">
    <citation type="submission" date="2020-05" db="EMBL/GenBank/DDBJ databases">
        <title>Genomic Encyclopedia of Type Strains, Phase IV (KMG-V): Genome sequencing to study the core and pangenomes of soil and plant-associated prokaryotes.</title>
        <authorList>
            <person name="Whitman W."/>
        </authorList>
    </citation>
    <scope>NUCLEOTIDE SEQUENCE [LARGE SCALE GENOMIC DNA]</scope>
    <source>
        <strain evidence="1 2">9A</strain>
    </source>
</reference>
<protein>
    <submittedName>
        <fullName evidence="1">Uncharacterized protein</fullName>
    </submittedName>
</protein>
<dbReference type="EMBL" id="JABSNP010000023">
    <property type="protein sequence ID" value="NRT20961.1"/>
    <property type="molecule type" value="Genomic_DNA"/>
</dbReference>
<organism evidence="1 2">
    <name type="scientific">Hymenobacter caeli</name>
    <dbReference type="NCBI Taxonomy" id="2735894"/>
    <lineage>
        <taxon>Bacteria</taxon>
        <taxon>Pseudomonadati</taxon>
        <taxon>Bacteroidota</taxon>
        <taxon>Cytophagia</taxon>
        <taxon>Cytophagales</taxon>
        <taxon>Hymenobacteraceae</taxon>
        <taxon>Hymenobacter</taxon>
    </lineage>
</organism>
<dbReference type="Proteomes" id="UP000779507">
    <property type="component" value="Unassembled WGS sequence"/>
</dbReference>
<name>A0ABX2FWY7_9BACT</name>
<gene>
    <name evidence="1" type="ORF">HNP98_003806</name>
</gene>
<accession>A0ABX2FWY7</accession>
<dbReference type="PROSITE" id="PS51257">
    <property type="entry name" value="PROKAR_LIPOPROTEIN"/>
    <property type="match status" value="1"/>
</dbReference>
<evidence type="ECO:0000313" key="1">
    <source>
        <dbReference type="EMBL" id="NRT20961.1"/>
    </source>
</evidence>